<feature type="region of interest" description="Disordered" evidence="1">
    <location>
        <begin position="45"/>
        <end position="67"/>
    </location>
</feature>
<organism evidence="2">
    <name type="scientific">Arion vulgaris</name>
    <dbReference type="NCBI Taxonomy" id="1028688"/>
    <lineage>
        <taxon>Eukaryota</taxon>
        <taxon>Metazoa</taxon>
        <taxon>Spiralia</taxon>
        <taxon>Lophotrochozoa</taxon>
        <taxon>Mollusca</taxon>
        <taxon>Gastropoda</taxon>
        <taxon>Heterobranchia</taxon>
        <taxon>Euthyneura</taxon>
        <taxon>Panpulmonata</taxon>
        <taxon>Eupulmonata</taxon>
        <taxon>Stylommatophora</taxon>
        <taxon>Helicina</taxon>
        <taxon>Arionoidea</taxon>
        <taxon>Arionidae</taxon>
        <taxon>Arion</taxon>
    </lineage>
</organism>
<feature type="non-terminal residue" evidence="2">
    <location>
        <position position="1"/>
    </location>
</feature>
<name>A0A0B7BBW9_9EUPU</name>
<accession>A0A0B7BBW9</accession>
<evidence type="ECO:0000256" key="1">
    <source>
        <dbReference type="SAM" id="MobiDB-lite"/>
    </source>
</evidence>
<evidence type="ECO:0000313" key="2">
    <source>
        <dbReference type="EMBL" id="CEK90518.1"/>
    </source>
</evidence>
<dbReference type="EMBL" id="HACG01043653">
    <property type="protein sequence ID" value="CEK90518.1"/>
    <property type="molecule type" value="Transcribed_RNA"/>
</dbReference>
<gene>
    <name evidence="2" type="primary">ORF177277</name>
</gene>
<dbReference type="AlphaFoldDB" id="A0A0B7BBW9"/>
<reference evidence="2" key="1">
    <citation type="submission" date="2014-12" db="EMBL/GenBank/DDBJ databases">
        <title>Insight into the proteome of Arion vulgaris.</title>
        <authorList>
            <person name="Aradska J."/>
            <person name="Bulat T."/>
            <person name="Smidak R."/>
            <person name="Sarate P."/>
            <person name="Gangsoo J."/>
            <person name="Sialana F."/>
            <person name="Bilban M."/>
            <person name="Lubec G."/>
        </authorList>
    </citation>
    <scope>NUCLEOTIDE SEQUENCE</scope>
    <source>
        <tissue evidence="2">Skin</tissue>
    </source>
</reference>
<proteinExistence type="predicted"/>
<protein>
    <submittedName>
        <fullName evidence="2">Uncharacterized protein</fullName>
    </submittedName>
</protein>
<sequence length="290" mass="34572">HSEGKMDKLRKKDWKKAFKMETLAVTIPSEYRLWAKTFIRDWRQEQNVPDPRPEESVFSESDDTEKRAVEGGLTVPPDYAKWMRMFLARWHLWRGQIDGQKVNAEDGNKGEFKKTVPKTFRKWVKCYLWRRYGKGTQKEEEGNTVCQYQKWLQAFQKKWLLEQSKEGNGDVPVMTSSDEDTATLTDQEMESSFKKLRLGQDKARMVPDSDDEVNSGFHNWFKHALWQWDGRTAPEVAQEEAVDIQQVPPYLYNWMYKKMMKMQRKRMKHQFKQAKHSMKAAMKGHRHGYY</sequence>